<accession>A0ABU0FHZ4</accession>
<feature type="signal peptide" evidence="2">
    <location>
        <begin position="1"/>
        <end position="26"/>
    </location>
</feature>
<evidence type="ECO:0000256" key="2">
    <source>
        <dbReference type="SAM" id="SignalP"/>
    </source>
</evidence>
<protein>
    <submittedName>
        <fullName evidence="3">Uncharacterized protein</fullName>
    </submittedName>
</protein>
<dbReference type="Proteomes" id="UP001237448">
    <property type="component" value="Unassembled WGS sequence"/>
</dbReference>
<feature type="region of interest" description="Disordered" evidence="1">
    <location>
        <begin position="86"/>
        <end position="139"/>
    </location>
</feature>
<dbReference type="EMBL" id="JAUSVK010000001">
    <property type="protein sequence ID" value="MDQ0394131.1"/>
    <property type="molecule type" value="Genomic_DNA"/>
</dbReference>
<keyword evidence="2" id="KW-0732">Signal</keyword>
<keyword evidence="4" id="KW-1185">Reference proteome</keyword>
<evidence type="ECO:0000313" key="4">
    <source>
        <dbReference type="Proteomes" id="UP001237448"/>
    </source>
</evidence>
<gene>
    <name evidence="3" type="ORF">J3R73_003923</name>
</gene>
<feature type="compositionally biased region" description="Low complexity" evidence="1">
    <location>
        <begin position="170"/>
        <end position="186"/>
    </location>
</feature>
<name>A0ABU0FHZ4_9HYPH</name>
<feature type="compositionally biased region" description="Low complexity" evidence="1">
    <location>
        <begin position="86"/>
        <end position="95"/>
    </location>
</feature>
<feature type="chain" id="PRO_5045409564" evidence="2">
    <location>
        <begin position="27"/>
        <end position="186"/>
    </location>
</feature>
<proteinExistence type="predicted"/>
<feature type="region of interest" description="Disordered" evidence="1">
    <location>
        <begin position="156"/>
        <end position="186"/>
    </location>
</feature>
<evidence type="ECO:0000313" key="3">
    <source>
        <dbReference type="EMBL" id="MDQ0394131.1"/>
    </source>
</evidence>
<organism evidence="3 4">
    <name type="scientific">Labrys monachus</name>
    <dbReference type="NCBI Taxonomy" id="217067"/>
    <lineage>
        <taxon>Bacteria</taxon>
        <taxon>Pseudomonadati</taxon>
        <taxon>Pseudomonadota</taxon>
        <taxon>Alphaproteobacteria</taxon>
        <taxon>Hyphomicrobiales</taxon>
        <taxon>Xanthobacteraceae</taxon>
        <taxon>Labrys</taxon>
    </lineage>
</organism>
<dbReference type="RefSeq" id="WP_307430610.1">
    <property type="nucleotide sequence ID" value="NZ_JAUSVK010000001.1"/>
</dbReference>
<evidence type="ECO:0000256" key="1">
    <source>
        <dbReference type="SAM" id="MobiDB-lite"/>
    </source>
</evidence>
<sequence length="186" mass="19903">MPLPVIRLLTISVLVSVALPAAPAMAGWRDGYYYDDGGWGGDYYAPLPRRPMYDPQDYAPDDGDYQAPWAQRRAYAPRYRYEPAYGEVPDAGAAPARPPIPPRNVETALPDAPYAGPDRSGSGAPPKKPPAKPRLASIAPAARPAAVRIPLALPVPRPNLESMDFDSATPSIGSSPSKPSASQVQR</sequence>
<comment type="caution">
    <text evidence="3">The sequence shown here is derived from an EMBL/GenBank/DDBJ whole genome shotgun (WGS) entry which is preliminary data.</text>
</comment>
<reference evidence="3 4" key="1">
    <citation type="submission" date="2023-07" db="EMBL/GenBank/DDBJ databases">
        <title>Genomic Encyclopedia of Type Strains, Phase IV (KMG-IV): sequencing the most valuable type-strain genomes for metagenomic binning, comparative biology and taxonomic classification.</title>
        <authorList>
            <person name="Goeker M."/>
        </authorList>
    </citation>
    <scope>NUCLEOTIDE SEQUENCE [LARGE SCALE GENOMIC DNA]</scope>
    <source>
        <strain evidence="3 4">DSM 5896</strain>
    </source>
</reference>